<evidence type="ECO:0000259" key="7">
    <source>
        <dbReference type="PROSITE" id="PS51006"/>
    </source>
</evidence>
<feature type="binding site" evidence="5">
    <location>
        <position position="35"/>
    </location>
    <ligand>
        <name>S-methyl-5'-thioadenosine</name>
        <dbReference type="ChEBI" id="CHEBI:17509"/>
    </ligand>
</feature>
<dbReference type="RefSeq" id="WP_169603008.1">
    <property type="nucleotide sequence ID" value="NZ_CP046565.1"/>
</dbReference>
<dbReference type="PANTHER" id="PTHR11558:SF11">
    <property type="entry name" value="SPERMIDINE SYNTHASE"/>
    <property type="match status" value="1"/>
</dbReference>
<gene>
    <name evidence="5 8" type="primary">speE</name>
    <name evidence="8" type="ORF">GNH96_06915</name>
</gene>
<sequence>MRDAQDWFTESYPQYGSALSLKIKAKLHEEQTPFQRIEIYDTEWFGKLMVIDGCTMVSDRDNFLYHEMMTHPVLYTHPAPKTVWIIGGGDCGSLREVLKHEEVEKAVQIDIDERVTRLAERYFPALCDSNDDPRAELLFIDGIQWVKDAPEASVDVIIVDSTDPVGPAEGLFNEAFFRECHRCLRADGILAQQSESPLFHMPLITSMHRIMRQAGFSQTRTLFFPQFIYPSGWWSATMAGKGDLSRFRADAAVAKPFPTQYYNAEIHRAAFAVPEFFRNALRELG</sequence>
<feature type="binding site" evidence="5">
    <location>
        <position position="66"/>
    </location>
    <ligand>
        <name>spermidine</name>
        <dbReference type="ChEBI" id="CHEBI:57834"/>
    </ligand>
</feature>
<name>A0A858Q7F6_9GAMM</name>
<keyword evidence="4 5" id="KW-0620">Polyamine biosynthesis</keyword>
<evidence type="ECO:0000256" key="6">
    <source>
        <dbReference type="PROSITE-ProRule" id="PRU00354"/>
    </source>
</evidence>
<dbReference type="InterPro" id="IPR001045">
    <property type="entry name" value="Spermi_synthase"/>
</dbReference>
<dbReference type="InterPro" id="IPR029063">
    <property type="entry name" value="SAM-dependent_MTases_sf"/>
</dbReference>
<feature type="binding site" evidence="5">
    <location>
        <begin position="160"/>
        <end position="163"/>
    </location>
    <ligand>
        <name>spermidine</name>
        <dbReference type="ChEBI" id="CHEBI:57834"/>
    </ligand>
</feature>
<dbReference type="Gene3D" id="3.40.50.150">
    <property type="entry name" value="Vaccinia Virus protein VP39"/>
    <property type="match status" value="1"/>
</dbReference>
<organism evidence="8 9">
    <name type="scientific">Methylococcus geothermalis</name>
    <dbReference type="NCBI Taxonomy" id="2681310"/>
    <lineage>
        <taxon>Bacteria</taxon>
        <taxon>Pseudomonadati</taxon>
        <taxon>Pseudomonadota</taxon>
        <taxon>Gammaproteobacteria</taxon>
        <taxon>Methylococcales</taxon>
        <taxon>Methylococcaceae</taxon>
        <taxon>Methylococcus</taxon>
    </lineage>
</organism>
<dbReference type="UniPathway" id="UPA00248">
    <property type="reaction ID" value="UER00314"/>
</dbReference>
<dbReference type="GO" id="GO:0004766">
    <property type="term" value="F:spermidine synthase activity"/>
    <property type="evidence" value="ECO:0007669"/>
    <property type="project" value="UniProtKB-UniRule"/>
</dbReference>
<evidence type="ECO:0000256" key="5">
    <source>
        <dbReference type="HAMAP-Rule" id="MF_00198"/>
    </source>
</evidence>
<feature type="binding site" evidence="5">
    <location>
        <position position="110"/>
    </location>
    <ligand>
        <name>S-methyl-5'-thioadenosine</name>
        <dbReference type="ChEBI" id="CHEBI:17509"/>
    </ligand>
</feature>
<evidence type="ECO:0000256" key="1">
    <source>
        <dbReference type="ARBA" id="ARBA00007867"/>
    </source>
</evidence>
<dbReference type="InterPro" id="IPR030374">
    <property type="entry name" value="PABS"/>
</dbReference>
<dbReference type="GO" id="GO:0005829">
    <property type="term" value="C:cytosol"/>
    <property type="evidence" value="ECO:0007669"/>
    <property type="project" value="TreeGrafter"/>
</dbReference>
<feature type="binding site" evidence="5">
    <location>
        <begin position="141"/>
        <end position="142"/>
    </location>
    <ligand>
        <name>S-methyl-5'-thioadenosine</name>
        <dbReference type="ChEBI" id="CHEBI:17509"/>
    </ligand>
</feature>
<dbReference type="EC" id="2.5.1.16" evidence="5"/>
<evidence type="ECO:0000256" key="2">
    <source>
        <dbReference type="ARBA" id="ARBA00022679"/>
    </source>
</evidence>
<reference evidence="9" key="1">
    <citation type="submission" date="2019-12" db="EMBL/GenBank/DDBJ databases">
        <authorList>
            <person name="Awala S.I."/>
            <person name="Rhee S.K."/>
        </authorList>
    </citation>
    <scope>NUCLEOTIDE SEQUENCE [LARGE SCALE GENOMIC DNA]</scope>
    <source>
        <strain evidence="9">IM1</strain>
    </source>
</reference>
<dbReference type="CDD" id="cd02440">
    <property type="entry name" value="AdoMet_MTases"/>
    <property type="match status" value="1"/>
</dbReference>
<dbReference type="EMBL" id="CP046565">
    <property type="protein sequence ID" value="QJD29724.1"/>
    <property type="molecule type" value="Genomic_DNA"/>
</dbReference>
<dbReference type="Pfam" id="PF17284">
    <property type="entry name" value="Spermine_synt_N"/>
    <property type="match status" value="1"/>
</dbReference>
<dbReference type="Gene3D" id="2.30.140.10">
    <property type="entry name" value="Spermidine synthase, tetramerisation domain"/>
    <property type="match status" value="1"/>
</dbReference>
<feature type="domain" description="PABS" evidence="7">
    <location>
        <begin position="5"/>
        <end position="241"/>
    </location>
</feature>
<dbReference type="GO" id="GO:0008295">
    <property type="term" value="P:spermidine biosynthetic process"/>
    <property type="evidence" value="ECO:0007669"/>
    <property type="project" value="UniProtKB-UniRule"/>
</dbReference>
<comment type="similarity">
    <text evidence="1 5">Belongs to the spermidine/spermine synthase family.</text>
</comment>
<accession>A0A858Q7F6</accession>
<dbReference type="InterPro" id="IPR037163">
    <property type="entry name" value="Spermidine_synt_N_sf"/>
</dbReference>
<dbReference type="AlphaFoldDB" id="A0A858Q7F6"/>
<dbReference type="KEGG" id="metu:GNH96_06915"/>
<dbReference type="Proteomes" id="UP000503004">
    <property type="component" value="Chromosome"/>
</dbReference>
<dbReference type="NCBIfam" id="TIGR00417">
    <property type="entry name" value="speE"/>
    <property type="match status" value="1"/>
</dbReference>
<comment type="subunit">
    <text evidence="5">Homodimer or homotetramer.</text>
</comment>
<dbReference type="SUPFAM" id="SSF53335">
    <property type="entry name" value="S-adenosyl-L-methionine-dependent methyltransferases"/>
    <property type="match status" value="1"/>
</dbReference>
<dbReference type="HAMAP" id="MF_00198">
    <property type="entry name" value="Spermidine_synth"/>
    <property type="match status" value="1"/>
</dbReference>
<keyword evidence="2 5" id="KW-0808">Transferase</keyword>
<dbReference type="PROSITE" id="PS51006">
    <property type="entry name" value="PABS_2"/>
    <property type="match status" value="1"/>
</dbReference>
<feature type="binding site" evidence="5">
    <location>
        <position position="167"/>
    </location>
    <ligand>
        <name>S-methyl-5'-thioadenosine</name>
        <dbReference type="ChEBI" id="CHEBI:17509"/>
    </ligand>
</feature>
<feature type="active site" description="Proton acceptor" evidence="5 6">
    <location>
        <position position="160"/>
    </location>
</feature>
<evidence type="ECO:0000313" key="8">
    <source>
        <dbReference type="EMBL" id="QJD29724.1"/>
    </source>
</evidence>
<proteinExistence type="inferred from homology"/>
<comment type="catalytic activity">
    <reaction evidence="5">
        <text>S-adenosyl 3-(methylsulfanyl)propylamine + putrescine = S-methyl-5'-thioadenosine + spermidine + H(+)</text>
        <dbReference type="Rhea" id="RHEA:12721"/>
        <dbReference type="ChEBI" id="CHEBI:15378"/>
        <dbReference type="ChEBI" id="CHEBI:17509"/>
        <dbReference type="ChEBI" id="CHEBI:57443"/>
        <dbReference type="ChEBI" id="CHEBI:57834"/>
        <dbReference type="ChEBI" id="CHEBI:326268"/>
        <dbReference type="EC" id="2.5.1.16"/>
    </reaction>
</comment>
<comment type="pathway">
    <text evidence="5">Amine and polyamine biosynthesis; spermidine biosynthesis; spermidine from putrescine: step 1/1.</text>
</comment>
<keyword evidence="3 5" id="KW-0745">Spermidine biosynthesis</keyword>
<dbReference type="PANTHER" id="PTHR11558">
    <property type="entry name" value="SPERMIDINE/SPERMINE SYNTHASE"/>
    <property type="match status" value="1"/>
</dbReference>
<comment type="function">
    <text evidence="5">Catalyzes the irreversible transfer of a propylamine group from the amino donor S-adenosylmethioninamine (decarboxy-AdoMet) to putrescine (1,4-diaminobutane) to yield spermidine.</text>
</comment>
<protein>
    <recommendedName>
        <fullName evidence="5">Polyamine aminopropyltransferase</fullName>
    </recommendedName>
    <alternativeName>
        <fullName evidence="5">Putrescine aminopropyltransferase</fullName>
        <shortName evidence="5">PAPT</shortName>
    </alternativeName>
    <alternativeName>
        <fullName evidence="5">Spermidine synthase</fullName>
        <shortName evidence="5">SPDS</shortName>
        <shortName evidence="5">SPDSY</shortName>
        <ecNumber evidence="5">2.5.1.16</ecNumber>
    </alternativeName>
</protein>
<evidence type="ECO:0000313" key="9">
    <source>
        <dbReference type="Proteomes" id="UP000503004"/>
    </source>
</evidence>
<evidence type="ECO:0000256" key="3">
    <source>
        <dbReference type="ARBA" id="ARBA00023066"/>
    </source>
</evidence>
<dbReference type="NCBIfam" id="NF002010">
    <property type="entry name" value="PRK00811.1"/>
    <property type="match status" value="1"/>
</dbReference>
<feature type="binding site" evidence="5">
    <location>
        <position position="90"/>
    </location>
    <ligand>
        <name>spermidine</name>
        <dbReference type="ChEBI" id="CHEBI:57834"/>
    </ligand>
</feature>
<evidence type="ECO:0000256" key="4">
    <source>
        <dbReference type="ARBA" id="ARBA00023115"/>
    </source>
</evidence>
<dbReference type="InterPro" id="IPR035246">
    <property type="entry name" value="Spermidine_synt_N"/>
</dbReference>
<dbReference type="Pfam" id="PF01564">
    <property type="entry name" value="Spermine_synth"/>
    <property type="match status" value="1"/>
</dbReference>
<keyword evidence="9" id="KW-1185">Reference proteome</keyword>